<organism evidence="2 3">
    <name type="scientific">Rhodoferax ferrireducens</name>
    <dbReference type="NCBI Taxonomy" id="192843"/>
    <lineage>
        <taxon>Bacteria</taxon>
        <taxon>Pseudomonadati</taxon>
        <taxon>Pseudomonadota</taxon>
        <taxon>Betaproteobacteria</taxon>
        <taxon>Burkholderiales</taxon>
        <taxon>Comamonadaceae</taxon>
        <taxon>Rhodoferax</taxon>
    </lineage>
</organism>
<sequence length="151" mass="16336">MSVFAQDAAVYRCGNEYTNAVKDAKEAKARGCKLVEGGNVSVIQGARPNGASPAPVRAPAPPRSDGVEQRARDSDARMILESELKKAETRQAELLKEYNGGEPEKQGGEARNYQKYLDRVAELKASIARNDSDIAGLKRELARLPPARATP</sequence>
<protein>
    <submittedName>
        <fullName evidence="2">Uncharacterized protein</fullName>
    </submittedName>
</protein>
<accession>A0ABU2C4F8</accession>
<evidence type="ECO:0000256" key="1">
    <source>
        <dbReference type="SAM" id="MobiDB-lite"/>
    </source>
</evidence>
<comment type="caution">
    <text evidence="2">The sequence shown here is derived from an EMBL/GenBank/DDBJ whole genome shotgun (WGS) entry which is preliminary data.</text>
</comment>
<dbReference type="Proteomes" id="UP001180487">
    <property type="component" value="Unassembled WGS sequence"/>
</dbReference>
<gene>
    <name evidence="2" type="ORF">J2X19_000870</name>
</gene>
<feature type="region of interest" description="Disordered" evidence="1">
    <location>
        <begin position="44"/>
        <end position="74"/>
    </location>
</feature>
<evidence type="ECO:0000313" key="3">
    <source>
        <dbReference type="Proteomes" id="UP001180487"/>
    </source>
</evidence>
<proteinExistence type="predicted"/>
<name>A0ABU2C4F8_9BURK</name>
<evidence type="ECO:0000313" key="2">
    <source>
        <dbReference type="EMBL" id="MDR7376212.1"/>
    </source>
</evidence>
<dbReference type="EMBL" id="JAVDXT010000001">
    <property type="protein sequence ID" value="MDR7376212.1"/>
    <property type="molecule type" value="Genomic_DNA"/>
</dbReference>
<feature type="compositionally biased region" description="Basic and acidic residues" evidence="1">
    <location>
        <begin position="65"/>
        <end position="74"/>
    </location>
</feature>
<keyword evidence="3" id="KW-1185">Reference proteome</keyword>
<reference evidence="2 3" key="1">
    <citation type="submission" date="2023-07" db="EMBL/GenBank/DDBJ databases">
        <title>Sorghum-associated microbial communities from plants grown in Nebraska, USA.</title>
        <authorList>
            <person name="Schachtman D."/>
        </authorList>
    </citation>
    <scope>NUCLEOTIDE SEQUENCE [LARGE SCALE GENOMIC DNA]</scope>
    <source>
        <strain evidence="2 3">BE313</strain>
    </source>
</reference>